<sequence length="462" mass="53093">MTDSKVGSSPNSPTHLPRTNSVSSINSLDSDGSSTNYSIPLERLTMLDLLDSFSTGTHITKKLVRRKGDELKSLALRKRSKYESDIEQLRASVLRKVQRLEDRLSSSEIISTGEKLTFSFGLLNVFYAGFLMGAYPEYFHLFYTIELMALLPIRFYTYKRKQYHYFLADLCYFVNLLNLLYIWLLPESAHLFISCYALSFGTLSWAVITWRNSLVLHSIDKTTSSFIHILPPAVFHVITHQLDPEFKAARFAGAQKFDQWQTITGILSASLAYLVWQSLYHYFITLKRQEKIKAGRATSFEYLRKSYAKTPLGKFVNGLPEPLPVVAFTIIQYSYQLCTMLLCPIWYSHSVLSALFVTFIFFWASLNGATYYIDIFGKRFQKQLLELQAEVADWKDKDEANHAKPENDSDGKPENDSDEKPENDSDEKSEHDSDEKSEHDNNAKPEHDSETKLDKDVKEKTK</sequence>
<feature type="transmembrane region" description="Helical" evidence="14">
    <location>
        <begin position="165"/>
        <end position="184"/>
    </location>
</feature>
<feature type="transmembrane region" description="Helical" evidence="14">
    <location>
        <begin position="116"/>
        <end position="135"/>
    </location>
</feature>
<keyword evidence="16" id="KW-1185">Reference proteome</keyword>
<feature type="transmembrane region" description="Helical" evidence="14">
    <location>
        <begin position="353"/>
        <end position="373"/>
    </location>
</feature>
<protein>
    <recommendedName>
        <fullName evidence="3">Glycerophosphocholine acyltransferase 1</fullName>
    </recommendedName>
</protein>
<reference evidence="15" key="1">
    <citation type="submission" date="2014-03" db="EMBL/GenBank/DDBJ databases">
        <authorList>
            <person name="Casaregola S."/>
        </authorList>
    </citation>
    <scope>NUCLEOTIDE SEQUENCE [LARGE SCALE GENOMIC DNA]</scope>
    <source>
        <strain evidence="15">CLIB 918</strain>
    </source>
</reference>
<evidence type="ECO:0000256" key="10">
    <source>
        <dbReference type="ARBA" id="ARBA00023209"/>
    </source>
</evidence>
<keyword evidence="10" id="KW-0594">Phospholipid biosynthesis</keyword>
<feature type="region of interest" description="Disordered" evidence="13">
    <location>
        <begin position="1"/>
        <end position="32"/>
    </location>
</feature>
<feature type="transmembrane region" description="Helical" evidence="14">
    <location>
        <begin position="262"/>
        <end position="283"/>
    </location>
</feature>
<evidence type="ECO:0000313" key="15">
    <source>
        <dbReference type="EMBL" id="CDO51273.1"/>
    </source>
</evidence>
<dbReference type="Proteomes" id="UP000242525">
    <property type="component" value="Unassembled WGS sequence"/>
</dbReference>
<feature type="compositionally biased region" description="Low complexity" evidence="13">
    <location>
        <begin position="20"/>
        <end position="32"/>
    </location>
</feature>
<evidence type="ECO:0000256" key="11">
    <source>
        <dbReference type="ARBA" id="ARBA00023264"/>
    </source>
</evidence>
<dbReference type="InterPro" id="IPR021261">
    <property type="entry name" value="GPCAT"/>
</dbReference>
<evidence type="ECO:0000256" key="1">
    <source>
        <dbReference type="ARBA" id="ARBA00004141"/>
    </source>
</evidence>
<evidence type="ECO:0000256" key="5">
    <source>
        <dbReference type="ARBA" id="ARBA00022679"/>
    </source>
</evidence>
<gene>
    <name evidence="15" type="ORF">BN980_GECA01s03662g</name>
</gene>
<feature type="compositionally biased region" description="Polar residues" evidence="13">
    <location>
        <begin position="1"/>
        <end position="19"/>
    </location>
</feature>
<feature type="transmembrane region" description="Helical" evidence="14">
    <location>
        <begin position="190"/>
        <end position="210"/>
    </location>
</feature>
<evidence type="ECO:0000256" key="6">
    <source>
        <dbReference type="ARBA" id="ARBA00022692"/>
    </source>
</evidence>
<dbReference type="GO" id="GO:0006656">
    <property type="term" value="P:phosphatidylcholine biosynthetic process"/>
    <property type="evidence" value="ECO:0007669"/>
    <property type="project" value="TreeGrafter"/>
</dbReference>
<dbReference type="PANTHER" id="PTHR31201:SF1">
    <property type="entry name" value="GLYCEROPHOSPHOCHOLINE ACYLTRANSFERASE 1"/>
    <property type="match status" value="1"/>
</dbReference>
<comment type="similarity">
    <text evidence="2">Belongs to the GPC1 family.</text>
</comment>
<evidence type="ECO:0000256" key="4">
    <source>
        <dbReference type="ARBA" id="ARBA00022516"/>
    </source>
</evidence>
<evidence type="ECO:0000256" key="2">
    <source>
        <dbReference type="ARBA" id="ARBA00006675"/>
    </source>
</evidence>
<dbReference type="GO" id="GO:0016746">
    <property type="term" value="F:acyltransferase activity"/>
    <property type="evidence" value="ECO:0007669"/>
    <property type="project" value="UniProtKB-KW"/>
</dbReference>
<evidence type="ECO:0000256" key="8">
    <source>
        <dbReference type="ARBA" id="ARBA00023098"/>
    </source>
</evidence>
<dbReference type="AlphaFoldDB" id="A0A0J9X2L6"/>
<keyword evidence="11" id="KW-1208">Phospholipid metabolism</keyword>
<keyword evidence="12" id="KW-0012">Acyltransferase</keyword>
<evidence type="ECO:0000256" key="9">
    <source>
        <dbReference type="ARBA" id="ARBA00023136"/>
    </source>
</evidence>
<dbReference type="OrthoDB" id="406287at2759"/>
<evidence type="ECO:0000256" key="14">
    <source>
        <dbReference type="SAM" id="Phobius"/>
    </source>
</evidence>
<feature type="region of interest" description="Disordered" evidence="13">
    <location>
        <begin position="396"/>
        <end position="462"/>
    </location>
</feature>
<keyword evidence="5" id="KW-0808">Transferase</keyword>
<evidence type="ECO:0000256" key="7">
    <source>
        <dbReference type="ARBA" id="ARBA00022989"/>
    </source>
</evidence>
<accession>A0A0J9X2L6</accession>
<feature type="transmembrane region" description="Helical" evidence="14">
    <location>
        <begin position="323"/>
        <end position="347"/>
    </location>
</feature>
<dbReference type="STRING" id="1173061.A0A0J9X2L6"/>
<evidence type="ECO:0000313" key="16">
    <source>
        <dbReference type="Proteomes" id="UP000242525"/>
    </source>
</evidence>
<dbReference type="EMBL" id="CCBN010000001">
    <property type="protein sequence ID" value="CDO51273.1"/>
    <property type="molecule type" value="Genomic_DNA"/>
</dbReference>
<keyword evidence="4" id="KW-0444">Lipid biosynthesis</keyword>
<name>A0A0J9X2L6_GEOCN</name>
<comment type="subcellular location">
    <subcellularLocation>
        <location evidence="1">Membrane</location>
        <topology evidence="1">Multi-pass membrane protein</topology>
    </subcellularLocation>
</comment>
<keyword evidence="7 14" id="KW-1133">Transmembrane helix</keyword>
<comment type="caution">
    <text evidence="15">The sequence shown here is derived from an EMBL/GenBank/DDBJ whole genome shotgun (WGS) entry which is preliminary data.</text>
</comment>
<dbReference type="GO" id="GO:0016020">
    <property type="term" value="C:membrane"/>
    <property type="evidence" value="ECO:0007669"/>
    <property type="project" value="UniProtKB-SubCell"/>
</dbReference>
<keyword evidence="8" id="KW-0443">Lipid metabolism</keyword>
<dbReference type="Pfam" id="PF10998">
    <property type="entry name" value="DUF2838"/>
    <property type="match status" value="1"/>
</dbReference>
<dbReference type="PANTHER" id="PTHR31201">
    <property type="entry name" value="OS01G0585100 PROTEIN"/>
    <property type="match status" value="1"/>
</dbReference>
<evidence type="ECO:0000256" key="13">
    <source>
        <dbReference type="SAM" id="MobiDB-lite"/>
    </source>
</evidence>
<evidence type="ECO:0000256" key="12">
    <source>
        <dbReference type="ARBA" id="ARBA00023315"/>
    </source>
</evidence>
<feature type="transmembrane region" description="Helical" evidence="14">
    <location>
        <begin position="222"/>
        <end position="242"/>
    </location>
</feature>
<keyword evidence="6 14" id="KW-0812">Transmembrane</keyword>
<proteinExistence type="inferred from homology"/>
<organism evidence="15 16">
    <name type="scientific">Geotrichum candidum</name>
    <name type="common">Oospora lactis</name>
    <name type="synonym">Dipodascus geotrichum</name>
    <dbReference type="NCBI Taxonomy" id="1173061"/>
    <lineage>
        <taxon>Eukaryota</taxon>
        <taxon>Fungi</taxon>
        <taxon>Dikarya</taxon>
        <taxon>Ascomycota</taxon>
        <taxon>Saccharomycotina</taxon>
        <taxon>Dipodascomycetes</taxon>
        <taxon>Dipodascales</taxon>
        <taxon>Dipodascaceae</taxon>
        <taxon>Geotrichum</taxon>
    </lineage>
</organism>
<keyword evidence="9 14" id="KW-0472">Membrane</keyword>
<evidence type="ECO:0000256" key="3">
    <source>
        <dbReference type="ARBA" id="ARBA00019082"/>
    </source>
</evidence>